<dbReference type="Gene3D" id="3.40.190.10">
    <property type="entry name" value="Periplasmic binding protein-like II"/>
    <property type="match status" value="2"/>
</dbReference>
<dbReference type="Pfam" id="PF22384">
    <property type="entry name" value="PBP2_Ca3427_like"/>
    <property type="match status" value="1"/>
</dbReference>
<dbReference type="PANTHER" id="PTHR30024">
    <property type="entry name" value="ALIPHATIC SULFONATES-BINDING PROTEIN-RELATED"/>
    <property type="match status" value="1"/>
</dbReference>
<sequence length="284" mass="32489">MIRLRIGGVPEHYNLPWHMARKSGALQAMGIKPEWTDFYEGTGGMIQAIKNGELDVAILLTEGAISGISRSANYKIVSFFTDSPIIWGIHVPADSDITDVNEIYHHRYAISRYGSGSHLMPYVHARQKDWPVHKLQFRVINNLDGARMAFREEKADVFFWEKFTTKPYVDNGEFRRIGECPTPWSCFVVVASHQTLTLHADKVKTLLEETFKQAQKLYHAADRVATIAEQFGLQAADVKEWLSYTKWGEKIELKKDVLAETTDTLKDLGLVHQKFKVEDTYQEL</sequence>
<feature type="domain" description="Ca3427-like PBP 2" evidence="4">
    <location>
        <begin position="93"/>
        <end position="179"/>
    </location>
</feature>
<organism evidence="5">
    <name type="scientific">hydrothermal vent metagenome</name>
    <dbReference type="NCBI Taxonomy" id="652676"/>
    <lineage>
        <taxon>unclassified sequences</taxon>
        <taxon>metagenomes</taxon>
        <taxon>ecological metagenomes</taxon>
    </lineage>
</organism>
<dbReference type="GO" id="GO:0042597">
    <property type="term" value="C:periplasmic space"/>
    <property type="evidence" value="ECO:0007669"/>
    <property type="project" value="UniProtKB-SubCell"/>
</dbReference>
<evidence type="ECO:0000256" key="2">
    <source>
        <dbReference type="ARBA" id="ARBA00010742"/>
    </source>
</evidence>
<dbReference type="PANTHER" id="PTHR30024:SF47">
    <property type="entry name" value="TAURINE-BINDING PERIPLASMIC PROTEIN"/>
    <property type="match status" value="1"/>
</dbReference>
<dbReference type="AlphaFoldDB" id="A0A3B0W7G6"/>
<dbReference type="CDD" id="cd13637">
    <property type="entry name" value="PBP2_Ca3427_like"/>
    <property type="match status" value="1"/>
</dbReference>
<name>A0A3B0W7G6_9ZZZZ</name>
<keyword evidence="3" id="KW-0732">Signal</keyword>
<reference evidence="5" key="1">
    <citation type="submission" date="2018-06" db="EMBL/GenBank/DDBJ databases">
        <authorList>
            <person name="Zhirakovskaya E."/>
        </authorList>
    </citation>
    <scope>NUCLEOTIDE SEQUENCE</scope>
</reference>
<comment type="subcellular location">
    <subcellularLocation>
        <location evidence="1">Periplasm</location>
    </subcellularLocation>
</comment>
<dbReference type="EMBL" id="UOFA01000172">
    <property type="protein sequence ID" value="VAW45249.1"/>
    <property type="molecule type" value="Genomic_DNA"/>
</dbReference>
<accession>A0A3B0W7G6</accession>
<evidence type="ECO:0000256" key="3">
    <source>
        <dbReference type="ARBA" id="ARBA00022729"/>
    </source>
</evidence>
<evidence type="ECO:0000259" key="4">
    <source>
        <dbReference type="Pfam" id="PF22384"/>
    </source>
</evidence>
<dbReference type="SUPFAM" id="SSF53850">
    <property type="entry name" value="Periplasmic binding protein-like II"/>
    <property type="match status" value="1"/>
</dbReference>
<comment type="similarity">
    <text evidence="2">Belongs to the bacterial solute-binding protein SsuA/TauA family.</text>
</comment>
<gene>
    <name evidence="5" type="ORF">MNBD_GAMMA02-1629</name>
</gene>
<proteinExistence type="inferred from homology"/>
<evidence type="ECO:0000256" key="1">
    <source>
        <dbReference type="ARBA" id="ARBA00004418"/>
    </source>
</evidence>
<dbReference type="InterPro" id="IPR054364">
    <property type="entry name" value="Ca3427-like_PBP2"/>
</dbReference>
<evidence type="ECO:0000313" key="5">
    <source>
        <dbReference type="EMBL" id="VAW45249.1"/>
    </source>
</evidence>
<protein>
    <recommendedName>
        <fullName evidence="4">Ca3427-like PBP 2 domain-containing protein</fullName>
    </recommendedName>
</protein>